<dbReference type="GO" id="GO:0004519">
    <property type="term" value="F:endonuclease activity"/>
    <property type="evidence" value="ECO:0007669"/>
    <property type="project" value="UniProtKB-KW"/>
</dbReference>
<dbReference type="RefSeq" id="WP_081535585.1">
    <property type="nucleotide sequence ID" value="NZ_NBEF01000034.1"/>
</dbReference>
<dbReference type="SUPFAM" id="SSF53335">
    <property type="entry name" value="S-adenosyl-L-methionine-dependent methyltransferases"/>
    <property type="match status" value="1"/>
</dbReference>
<dbReference type="AlphaFoldDB" id="A0A1V9R7R9"/>
<keyword evidence="4" id="KW-0949">S-adenosyl-L-methionine</keyword>
<dbReference type="GO" id="GO:0009007">
    <property type="term" value="F:site-specific DNA-methyltransferase (adenine-specific) activity"/>
    <property type="evidence" value="ECO:0007669"/>
    <property type="project" value="UniProtKB-EC"/>
</dbReference>
<evidence type="ECO:0000256" key="3">
    <source>
        <dbReference type="ARBA" id="ARBA00022679"/>
    </source>
</evidence>
<keyword evidence="8" id="KW-0255">Endonuclease</keyword>
<dbReference type="Gene3D" id="3.40.50.150">
    <property type="entry name" value="Vaccinia Virus protein VP39"/>
    <property type="match status" value="1"/>
</dbReference>
<dbReference type="Pfam" id="PF02384">
    <property type="entry name" value="N6_Mtase"/>
    <property type="match status" value="1"/>
</dbReference>
<dbReference type="PANTHER" id="PTHR42933">
    <property type="entry name" value="SLR6095 PROTEIN"/>
    <property type="match status" value="1"/>
</dbReference>
<dbReference type="Proteomes" id="UP000192575">
    <property type="component" value="Unassembled WGS sequence"/>
</dbReference>
<dbReference type="InterPro" id="IPR003356">
    <property type="entry name" value="DNA_methylase_A-5"/>
</dbReference>
<evidence type="ECO:0000313" key="8">
    <source>
        <dbReference type="EMBL" id="OQQ89120.1"/>
    </source>
</evidence>
<dbReference type="GO" id="GO:0003677">
    <property type="term" value="F:DNA binding"/>
    <property type="evidence" value="ECO:0007669"/>
    <property type="project" value="InterPro"/>
</dbReference>
<gene>
    <name evidence="8" type="ORF">B6U56_09980</name>
</gene>
<keyword evidence="8" id="KW-0540">Nuclease</keyword>
<evidence type="ECO:0000256" key="4">
    <source>
        <dbReference type="ARBA" id="ARBA00022691"/>
    </source>
</evidence>
<dbReference type="PANTHER" id="PTHR42933:SF1">
    <property type="entry name" value="SITE-SPECIFIC DNA-METHYLTRANSFERASE (ADENINE-SPECIFIC)"/>
    <property type="match status" value="1"/>
</dbReference>
<dbReference type="InterPro" id="IPR051537">
    <property type="entry name" value="DNA_Adenine_Mtase"/>
</dbReference>
<keyword evidence="3" id="KW-0808">Transferase</keyword>
<dbReference type="PRINTS" id="PR00507">
    <property type="entry name" value="N12N6MTFRASE"/>
</dbReference>
<dbReference type="EC" id="2.1.1.72" evidence="1"/>
<accession>A0A1V9R7R9</accession>
<keyword evidence="5" id="KW-0680">Restriction system</keyword>
<dbReference type="GO" id="GO:0009307">
    <property type="term" value="P:DNA restriction-modification system"/>
    <property type="evidence" value="ECO:0007669"/>
    <property type="project" value="UniProtKB-KW"/>
</dbReference>
<feature type="domain" description="DNA methylase adenine-specific" evidence="7">
    <location>
        <begin position="135"/>
        <end position="425"/>
    </location>
</feature>
<keyword evidence="2" id="KW-0489">Methyltransferase</keyword>
<evidence type="ECO:0000256" key="5">
    <source>
        <dbReference type="ARBA" id="ARBA00022747"/>
    </source>
</evidence>
<sequence>MDKELEKRLSVNDFEISNEEYMIKIAFYLEISKKALRDFDSTEDILEVQKQYEMSDGTDKNTQLVIDPKDTYYHHYLLYKDRKFKYEDLIKSLYNIEKKNPILKNMFKDIKGSNMEGHVADLIFAMMYLKKEPSFEELLDWIARSSGSRSEFSFTPLSINKLMVKLVGSFKENITVYDPAVGTANLLLNVDSENFEKNKYYGQDINKFVLEIAKMNAILQDINSKNIELRLGDSLNSNWNFGKADVVVADMPLAMSWRPSKDLEQDNRYKNYGKLPNKNEWPFILEGLNKLSDDGTMIALSTQGILFRAAKEYNIRRKLLEDGMIKAVILLPEKLYYGTGVATCLLVLKKSPKDKNVFFINASKEYQKERFGNILTDDNIEKIVDVFNDQKEVKNFSRKISFEEIEKNDFNLAVARYINQYQFQEKLDCQKEFENLAKLDNKIGNVDEKLNKIMRELVTDDKLKEVEKLIK</sequence>
<comment type="caution">
    <text evidence="8">The sequence shown here is derived from an EMBL/GenBank/DDBJ whole genome shotgun (WGS) entry which is preliminary data.</text>
</comment>
<dbReference type="InterPro" id="IPR029063">
    <property type="entry name" value="SAM-dependent_MTases_sf"/>
</dbReference>
<evidence type="ECO:0000256" key="1">
    <source>
        <dbReference type="ARBA" id="ARBA00011900"/>
    </source>
</evidence>
<comment type="catalytic activity">
    <reaction evidence="6">
        <text>a 2'-deoxyadenosine in DNA + S-adenosyl-L-methionine = an N(6)-methyl-2'-deoxyadenosine in DNA + S-adenosyl-L-homocysteine + H(+)</text>
        <dbReference type="Rhea" id="RHEA:15197"/>
        <dbReference type="Rhea" id="RHEA-COMP:12418"/>
        <dbReference type="Rhea" id="RHEA-COMP:12419"/>
        <dbReference type="ChEBI" id="CHEBI:15378"/>
        <dbReference type="ChEBI" id="CHEBI:57856"/>
        <dbReference type="ChEBI" id="CHEBI:59789"/>
        <dbReference type="ChEBI" id="CHEBI:90615"/>
        <dbReference type="ChEBI" id="CHEBI:90616"/>
        <dbReference type="EC" id="2.1.1.72"/>
    </reaction>
</comment>
<name>A0A1V9R7R9_9LACO</name>
<dbReference type="GO" id="GO:0032259">
    <property type="term" value="P:methylation"/>
    <property type="evidence" value="ECO:0007669"/>
    <property type="project" value="UniProtKB-KW"/>
</dbReference>
<reference evidence="8 9" key="1">
    <citation type="submission" date="2017-03" db="EMBL/GenBank/DDBJ databases">
        <title>Phylogenomics and comparative genomics of Lactobacillus salivarius, a mammalian gut commensal.</title>
        <authorList>
            <person name="Harris H.M."/>
        </authorList>
    </citation>
    <scope>NUCLEOTIDE SEQUENCE [LARGE SCALE GENOMIC DNA]</scope>
    <source>
        <strain evidence="8 9">JCM 1047</strain>
    </source>
</reference>
<proteinExistence type="predicted"/>
<protein>
    <recommendedName>
        <fullName evidence="1">site-specific DNA-methyltransferase (adenine-specific)</fullName>
        <ecNumber evidence="1">2.1.1.72</ecNumber>
    </recommendedName>
</protein>
<evidence type="ECO:0000313" key="9">
    <source>
        <dbReference type="Proteomes" id="UP000192575"/>
    </source>
</evidence>
<dbReference type="GO" id="GO:0008170">
    <property type="term" value="F:N-methyltransferase activity"/>
    <property type="evidence" value="ECO:0007669"/>
    <property type="project" value="InterPro"/>
</dbReference>
<evidence type="ECO:0000256" key="2">
    <source>
        <dbReference type="ARBA" id="ARBA00022603"/>
    </source>
</evidence>
<evidence type="ECO:0000259" key="7">
    <source>
        <dbReference type="Pfam" id="PF02384"/>
    </source>
</evidence>
<dbReference type="EMBL" id="NBEF01000034">
    <property type="protein sequence ID" value="OQQ89120.1"/>
    <property type="molecule type" value="Genomic_DNA"/>
</dbReference>
<keyword evidence="8" id="KW-0378">Hydrolase</keyword>
<evidence type="ECO:0000256" key="6">
    <source>
        <dbReference type="ARBA" id="ARBA00047942"/>
    </source>
</evidence>
<organism evidence="8 9">
    <name type="scientific">Ligilactobacillus salivarius</name>
    <dbReference type="NCBI Taxonomy" id="1624"/>
    <lineage>
        <taxon>Bacteria</taxon>
        <taxon>Bacillati</taxon>
        <taxon>Bacillota</taxon>
        <taxon>Bacilli</taxon>
        <taxon>Lactobacillales</taxon>
        <taxon>Lactobacillaceae</taxon>
        <taxon>Ligilactobacillus</taxon>
    </lineage>
</organism>